<evidence type="ECO:0000313" key="15">
    <source>
        <dbReference type="Proteomes" id="UP000297225"/>
    </source>
</evidence>
<dbReference type="GO" id="GO:0005524">
    <property type="term" value="F:ATP binding"/>
    <property type="evidence" value="ECO:0007669"/>
    <property type="project" value="UniProtKB-KW"/>
</dbReference>
<comment type="caution">
    <text evidence="14">The sequence shown here is derived from an EMBL/GenBank/DDBJ whole genome shotgun (WGS) entry which is preliminary data.</text>
</comment>
<dbReference type="InterPro" id="IPR003439">
    <property type="entry name" value="ABC_transporter-like_ATP-bd"/>
</dbReference>
<dbReference type="GO" id="GO:0019843">
    <property type="term" value="F:rRNA binding"/>
    <property type="evidence" value="ECO:0007669"/>
    <property type="project" value="UniProtKB-KW"/>
</dbReference>
<feature type="compositionally biased region" description="Basic and acidic residues" evidence="12">
    <location>
        <begin position="522"/>
        <end position="555"/>
    </location>
</feature>
<dbReference type="SMART" id="SM00382">
    <property type="entry name" value="AAA"/>
    <property type="match status" value="2"/>
</dbReference>
<dbReference type="GO" id="GO:0003677">
    <property type="term" value="F:DNA binding"/>
    <property type="evidence" value="ECO:0007669"/>
    <property type="project" value="InterPro"/>
</dbReference>
<keyword evidence="10" id="KW-0694">RNA-binding</keyword>
<keyword evidence="3" id="KW-0820">tRNA-binding</keyword>
<dbReference type="Gene3D" id="3.40.50.300">
    <property type="entry name" value="P-loop containing nucleotide triphosphate hydrolases"/>
    <property type="match status" value="2"/>
</dbReference>
<dbReference type="AlphaFoldDB" id="A0A4Y8WPQ6"/>
<protein>
    <submittedName>
        <fullName evidence="14">ABC transporter ATP-binding protein</fullName>
    </submittedName>
</protein>
<feature type="region of interest" description="Disordered" evidence="12">
    <location>
        <begin position="515"/>
        <end position="555"/>
    </location>
</feature>
<dbReference type="SUPFAM" id="SSF52540">
    <property type="entry name" value="P-loop containing nucleoside triphosphate hydrolases"/>
    <property type="match status" value="2"/>
</dbReference>
<proteinExistence type="inferred from homology"/>
<dbReference type="PANTHER" id="PTHR42855:SF1">
    <property type="entry name" value="ABC TRANSPORTER DOMAIN-CONTAINING PROTEIN"/>
    <property type="match status" value="1"/>
</dbReference>
<evidence type="ECO:0000256" key="12">
    <source>
        <dbReference type="SAM" id="MobiDB-lite"/>
    </source>
</evidence>
<feature type="domain" description="ABC transporter" evidence="13">
    <location>
        <begin position="4"/>
        <end position="248"/>
    </location>
</feature>
<keyword evidence="9" id="KW-0810">Translation regulation</keyword>
<dbReference type="STRING" id="1122973.GCA_000379925_02087"/>
<dbReference type="FunFam" id="3.40.50.300:FF:000183">
    <property type="entry name" value="ABC transporter ATP-binding protein yjjK"/>
    <property type="match status" value="1"/>
</dbReference>
<dbReference type="RefSeq" id="WP_134849377.1">
    <property type="nucleotide sequence ID" value="NZ_CP197400.1"/>
</dbReference>
<dbReference type="PROSITE" id="PS00211">
    <property type="entry name" value="ABC_TRANSPORTER_1"/>
    <property type="match status" value="1"/>
</dbReference>
<reference evidence="14 15" key="1">
    <citation type="submission" date="2019-03" db="EMBL/GenBank/DDBJ databases">
        <title>Porphyromonas levii Isolated from the Uterus of Dairy Cows.</title>
        <authorList>
            <person name="Francis A.M."/>
        </authorList>
    </citation>
    <scope>NUCLEOTIDE SEQUENCE [LARGE SCALE GENOMIC DNA]</scope>
    <source>
        <strain evidence="14 15">AF5678</strain>
    </source>
</reference>
<accession>A0A4Y8WPQ6</accession>
<evidence type="ECO:0000256" key="3">
    <source>
        <dbReference type="ARBA" id="ARBA00022555"/>
    </source>
</evidence>
<dbReference type="CDD" id="cd03221">
    <property type="entry name" value="ABCF_EF-3"/>
    <property type="match status" value="2"/>
</dbReference>
<evidence type="ECO:0000259" key="13">
    <source>
        <dbReference type="PROSITE" id="PS50893"/>
    </source>
</evidence>
<evidence type="ECO:0000313" key="14">
    <source>
        <dbReference type="EMBL" id="TFH95581.1"/>
    </source>
</evidence>
<keyword evidence="7" id="KW-0378">Hydrolase</keyword>
<keyword evidence="2" id="KW-0963">Cytoplasm</keyword>
<dbReference type="Pfam" id="PF16326">
    <property type="entry name" value="ABC_tran_CTD"/>
    <property type="match status" value="1"/>
</dbReference>
<evidence type="ECO:0000256" key="9">
    <source>
        <dbReference type="ARBA" id="ARBA00022845"/>
    </source>
</evidence>
<evidence type="ECO:0000256" key="1">
    <source>
        <dbReference type="ARBA" id="ARBA00005868"/>
    </source>
</evidence>
<keyword evidence="5" id="KW-0677">Repeat</keyword>
<evidence type="ECO:0000256" key="5">
    <source>
        <dbReference type="ARBA" id="ARBA00022737"/>
    </source>
</evidence>
<dbReference type="GO" id="GO:0006417">
    <property type="term" value="P:regulation of translation"/>
    <property type="evidence" value="ECO:0007669"/>
    <property type="project" value="UniProtKB-KW"/>
</dbReference>
<dbReference type="GO" id="GO:0000049">
    <property type="term" value="F:tRNA binding"/>
    <property type="evidence" value="ECO:0007669"/>
    <property type="project" value="UniProtKB-KW"/>
</dbReference>
<sequence length="621" mass="70543">MSLLQVDNLSKSFGVLELFSHLTFVIEKGQKIGLIAPNGAGKTTLLRMLVGEESIDSGEITTMRDLKLAYLPQKSDFSGYPDILSASLSGIAPNLQEVILEYEAAVESEDTDRLNRAIAAMDQHDGWHIEQELQALLTQLELGDPHRSTQGLSGGQTKRIALASVLLRSPDLFILDEPTNHLDPSTVGWLEGYLSTSNAGLLMVTHDRYFLDQVCDTIMELDDKQIFTYEGNYSLYLQKRAERLEQMESEQATLRNRYRTELDWMRRMPKARGTKARYRKDAFEELQGQLRNIPIQQGPRLDNESVYIGKKIFEARGLSKSYGTLDVINDFSYSFARRDRVGIIGPNGAGKTTLIRLIIQELEPTSGTIEVGETVKFGYFSQLPPAFPEDKKVIEVVTDIAERIVGRSGAEHSAMQLLTRFLFPPKRQQDYVSLLSGGERRRLQLCTVLMQKPNFLVLDEPTNDLDIPTLQVLEEYLSQFDGCLLVVSHDRYFMDRITEHLFVLEGDGKVRDFPGNYTDYRNSPKEEKVVAKSKTEKTEAPKPQRSERERKKLSYKEQRELEQLTELLPELELKLKAIEDKMNSGTASPEELVRLGASYSEVKDELDLSELRWLELSEIAQ</sequence>
<dbReference type="InterPro" id="IPR032781">
    <property type="entry name" value="ABC_tran_Xtn"/>
</dbReference>
<dbReference type="GO" id="GO:0006412">
    <property type="term" value="P:translation"/>
    <property type="evidence" value="ECO:0007669"/>
    <property type="project" value="UniProtKB-KW"/>
</dbReference>
<evidence type="ECO:0000256" key="11">
    <source>
        <dbReference type="ARBA" id="ARBA00022917"/>
    </source>
</evidence>
<keyword evidence="6" id="KW-0547">Nucleotide-binding</keyword>
<dbReference type="InterPro" id="IPR027417">
    <property type="entry name" value="P-loop_NTPase"/>
</dbReference>
<dbReference type="FunFam" id="3.40.50.300:FF:000011">
    <property type="entry name" value="Putative ABC transporter ATP-binding component"/>
    <property type="match status" value="1"/>
</dbReference>
<dbReference type="InterPro" id="IPR032524">
    <property type="entry name" value="ABC_tran_C"/>
</dbReference>
<evidence type="ECO:0000256" key="10">
    <source>
        <dbReference type="ARBA" id="ARBA00022884"/>
    </source>
</evidence>
<evidence type="ECO:0000256" key="4">
    <source>
        <dbReference type="ARBA" id="ARBA00022730"/>
    </source>
</evidence>
<dbReference type="Proteomes" id="UP000297225">
    <property type="component" value="Unassembled WGS sequence"/>
</dbReference>
<gene>
    <name evidence="14" type="ORF">E4P47_04195</name>
</gene>
<dbReference type="InterPro" id="IPR003593">
    <property type="entry name" value="AAA+_ATPase"/>
</dbReference>
<dbReference type="Pfam" id="PF12848">
    <property type="entry name" value="ABC_tran_Xtn"/>
    <property type="match status" value="1"/>
</dbReference>
<evidence type="ECO:0000256" key="2">
    <source>
        <dbReference type="ARBA" id="ARBA00022490"/>
    </source>
</evidence>
<keyword evidence="15" id="KW-1185">Reference proteome</keyword>
<keyword evidence="8 14" id="KW-0067">ATP-binding</keyword>
<dbReference type="GO" id="GO:0016887">
    <property type="term" value="F:ATP hydrolysis activity"/>
    <property type="evidence" value="ECO:0007669"/>
    <property type="project" value="InterPro"/>
</dbReference>
<evidence type="ECO:0000256" key="7">
    <source>
        <dbReference type="ARBA" id="ARBA00022801"/>
    </source>
</evidence>
<dbReference type="NCBIfam" id="NF000355">
    <property type="entry name" value="ribo_prot_ABC_F"/>
    <property type="match status" value="1"/>
</dbReference>
<organism evidence="14 15">
    <name type="scientific">Porphyromonas levii</name>
    <dbReference type="NCBI Taxonomy" id="28114"/>
    <lineage>
        <taxon>Bacteria</taxon>
        <taxon>Pseudomonadati</taxon>
        <taxon>Bacteroidota</taxon>
        <taxon>Bacteroidia</taxon>
        <taxon>Bacteroidales</taxon>
        <taxon>Porphyromonadaceae</taxon>
        <taxon>Porphyromonas</taxon>
    </lineage>
</organism>
<keyword evidence="11" id="KW-0648">Protein biosynthesis</keyword>
<dbReference type="OrthoDB" id="1521973at2"/>
<evidence type="ECO:0000256" key="6">
    <source>
        <dbReference type="ARBA" id="ARBA00022741"/>
    </source>
</evidence>
<feature type="domain" description="ABC transporter" evidence="13">
    <location>
        <begin position="313"/>
        <end position="532"/>
    </location>
</feature>
<dbReference type="InterPro" id="IPR037118">
    <property type="entry name" value="Val-tRNA_synth_C_sf"/>
</dbReference>
<dbReference type="InterPro" id="IPR017871">
    <property type="entry name" value="ABC_transporter-like_CS"/>
</dbReference>
<dbReference type="EMBL" id="SPNC01000045">
    <property type="protein sequence ID" value="TFH95581.1"/>
    <property type="molecule type" value="Genomic_DNA"/>
</dbReference>
<comment type="similarity">
    <text evidence="1">Belongs to the ABC transporter superfamily. ABCF family. Translational throttle EttA subfamily.</text>
</comment>
<name>A0A4Y8WPQ6_9PORP</name>
<evidence type="ECO:0000256" key="8">
    <source>
        <dbReference type="ARBA" id="ARBA00022840"/>
    </source>
</evidence>
<dbReference type="Gene3D" id="1.10.287.380">
    <property type="entry name" value="Valyl-tRNA synthetase, C-terminal domain"/>
    <property type="match status" value="1"/>
</dbReference>
<dbReference type="PANTHER" id="PTHR42855">
    <property type="entry name" value="ABC TRANSPORTER ATP-BINDING SUBUNIT"/>
    <property type="match status" value="1"/>
</dbReference>
<dbReference type="InterPro" id="IPR051309">
    <property type="entry name" value="ABCF_ATPase"/>
</dbReference>
<dbReference type="Pfam" id="PF00005">
    <property type="entry name" value="ABC_tran"/>
    <property type="match status" value="2"/>
</dbReference>
<dbReference type="PROSITE" id="PS50893">
    <property type="entry name" value="ABC_TRANSPORTER_2"/>
    <property type="match status" value="2"/>
</dbReference>
<keyword evidence="4" id="KW-0699">rRNA-binding</keyword>